<dbReference type="PANTHER" id="PTHR19848:SF8">
    <property type="entry name" value="F-BOX AND WD REPEAT DOMAIN CONTAINING 7"/>
    <property type="match status" value="1"/>
</dbReference>
<dbReference type="InterPro" id="IPR019775">
    <property type="entry name" value="WD40_repeat_CS"/>
</dbReference>
<dbReference type="SUPFAM" id="SSF50978">
    <property type="entry name" value="WD40 repeat-like"/>
    <property type="match status" value="1"/>
</dbReference>
<evidence type="ECO:0000259" key="6">
    <source>
        <dbReference type="Pfam" id="PF20703"/>
    </source>
</evidence>
<protein>
    <recommendedName>
        <fullName evidence="6">Novel STAND NTPase 1 domain-containing protein</fullName>
    </recommendedName>
</protein>
<dbReference type="PROSITE" id="PS50082">
    <property type="entry name" value="WD_REPEATS_2"/>
    <property type="match status" value="3"/>
</dbReference>
<dbReference type="InterPro" id="IPR027417">
    <property type="entry name" value="P-loop_NTPase"/>
</dbReference>
<keyword evidence="4" id="KW-0175">Coiled coil</keyword>
<keyword evidence="5" id="KW-1133">Transmembrane helix</keyword>
<keyword evidence="2" id="KW-0677">Repeat</keyword>
<evidence type="ECO:0000313" key="8">
    <source>
        <dbReference type="Proteomes" id="UP000636010"/>
    </source>
</evidence>
<dbReference type="InterPro" id="IPR036322">
    <property type="entry name" value="WD40_repeat_dom_sf"/>
</dbReference>
<feature type="repeat" description="WD" evidence="3">
    <location>
        <begin position="883"/>
        <end position="917"/>
    </location>
</feature>
<sequence>MSENREDLVATIQNPFPGLRPFRFGESHIFFGREGQIENVVDKIMNKRFVAIIGASGVGKSSFMSCGVLSDILKNNKQEKESWEVFVATPGNNPMHNLAKGLLNGISAETELSDENKKSDTSDIKALTEQLSASPSGLIDILRERNTKTRYLLFVDQFEEVFRFPPDDADANESVKALVNLIVTSIGQTEVPIYIVLSIRSDFIGDCARFPELTAAINNSQYLIPQLTRKEKQIAIEGPIHFMGAEVEDDLVQEILEDVGESGDQLPVMQHAMMRTWDYWKTYKSAKEKISLADYNAIGGMKNALSEHAREAFRELNEKERLICERIFKALTEKGEEGRGVRRPTTLKDITEIADADKNEVIKVIEYFRRPGRSLLMPPAQVLLDDESMIDISHESLMRNWVELVEWVDEEAESVKLYLRLAEAAGMHQEGKAGLWRPPDLLLAQNWRIEQNPTKAWGLRHHKSFERTMLFLDHSEKEYERTQRIKEKLQKRRIAIFRRIAAVMFLLCLVAGWFWIDANEQKERAFVATELAQQESEKAEKQKIIAEANAEEAKKQQEIAVKQTGVAQYNAKLAIEQQKLAEAERIKALQQESIAFFNAKIAIMSEKEATSLRLLSIAKSMAIKSIQITEPEVKGLVAKQAYNFNRDQNGKTNDPDIYDGLYYALKSLKSTDYFNLEEHDQNVRSLVASKENDKVYSTGSDGKIIEWNSSANPTPKLISGGGNVRINKSLALSNDDARLAVGGDFRFIEIHDLRNPSSKPEKVPTTWNETWFLAFSKENDLLSVGSNNKIMYYKNGLFRPISGGANKINALAVSPEDNSIVAAQDNGALIKYSLNGKDSALLYNNQYSLFSVAYSNNGRFLAFGDEKGRIMLMDLRYSTTKILPGHTARINNIAFSNDGTRLATGSFDKTVRVWNLNALEDAPIILRDHKDWVWSIIFNKDDSRLWAGSRDYLIRLWPIDTKEMANQICNDLRRNMLNVEEWKKYAGDDFARADTIVTCPNYSSFLNN</sequence>
<evidence type="ECO:0000256" key="2">
    <source>
        <dbReference type="ARBA" id="ARBA00022737"/>
    </source>
</evidence>
<evidence type="ECO:0000256" key="1">
    <source>
        <dbReference type="ARBA" id="ARBA00022574"/>
    </source>
</evidence>
<dbReference type="PROSITE" id="PS00678">
    <property type="entry name" value="WD_REPEATS_1"/>
    <property type="match status" value="1"/>
</dbReference>
<dbReference type="Pfam" id="PF20703">
    <property type="entry name" value="nSTAND1"/>
    <property type="match status" value="1"/>
</dbReference>
<dbReference type="InterPro" id="IPR015943">
    <property type="entry name" value="WD40/YVTN_repeat-like_dom_sf"/>
</dbReference>
<dbReference type="Pfam" id="PF00400">
    <property type="entry name" value="WD40"/>
    <property type="match status" value="2"/>
</dbReference>
<organism evidence="7 8">
    <name type="scientific">Marivirga lumbricoides</name>
    <dbReference type="NCBI Taxonomy" id="1046115"/>
    <lineage>
        <taxon>Bacteria</taxon>
        <taxon>Pseudomonadati</taxon>
        <taxon>Bacteroidota</taxon>
        <taxon>Cytophagia</taxon>
        <taxon>Cytophagales</taxon>
        <taxon>Marivirgaceae</taxon>
        <taxon>Marivirga</taxon>
    </lineage>
</organism>
<keyword evidence="1 3" id="KW-0853">WD repeat</keyword>
<dbReference type="PANTHER" id="PTHR19848">
    <property type="entry name" value="WD40 REPEAT PROTEIN"/>
    <property type="match status" value="1"/>
</dbReference>
<evidence type="ECO:0000256" key="3">
    <source>
        <dbReference type="PROSITE-ProRule" id="PRU00221"/>
    </source>
</evidence>
<dbReference type="InterPro" id="IPR049052">
    <property type="entry name" value="nSTAND1"/>
</dbReference>
<dbReference type="InterPro" id="IPR001680">
    <property type="entry name" value="WD40_rpt"/>
</dbReference>
<dbReference type="Gene3D" id="2.130.10.10">
    <property type="entry name" value="YVTN repeat-like/Quinoprotein amine dehydrogenase"/>
    <property type="match status" value="2"/>
</dbReference>
<feature type="repeat" description="WD" evidence="3">
    <location>
        <begin position="676"/>
        <end position="708"/>
    </location>
</feature>
<dbReference type="EMBL" id="BMEC01000003">
    <property type="protein sequence ID" value="GGC27964.1"/>
    <property type="molecule type" value="Genomic_DNA"/>
</dbReference>
<reference evidence="8" key="1">
    <citation type="journal article" date="2019" name="Int. J. Syst. Evol. Microbiol.">
        <title>The Global Catalogue of Microorganisms (GCM) 10K type strain sequencing project: providing services to taxonomists for standard genome sequencing and annotation.</title>
        <authorList>
            <consortium name="The Broad Institute Genomics Platform"/>
            <consortium name="The Broad Institute Genome Sequencing Center for Infectious Disease"/>
            <person name="Wu L."/>
            <person name="Ma J."/>
        </authorList>
    </citation>
    <scope>NUCLEOTIDE SEQUENCE [LARGE SCALE GENOMIC DNA]</scope>
    <source>
        <strain evidence="8">CGMCC 1.10832</strain>
    </source>
</reference>
<keyword evidence="5" id="KW-0812">Transmembrane</keyword>
<dbReference type="Gene3D" id="3.40.50.300">
    <property type="entry name" value="P-loop containing nucleotide triphosphate hydrolases"/>
    <property type="match status" value="1"/>
</dbReference>
<comment type="caution">
    <text evidence="7">The sequence shown here is derived from an EMBL/GenBank/DDBJ whole genome shotgun (WGS) entry which is preliminary data.</text>
</comment>
<keyword evidence="5" id="KW-0472">Membrane</keyword>
<dbReference type="SMART" id="SM00320">
    <property type="entry name" value="WD40"/>
    <property type="match status" value="5"/>
</dbReference>
<keyword evidence="8" id="KW-1185">Reference proteome</keyword>
<name>A0ABQ1LQ32_9BACT</name>
<dbReference type="SUPFAM" id="SSF52540">
    <property type="entry name" value="P-loop containing nucleoside triphosphate hydrolases"/>
    <property type="match status" value="1"/>
</dbReference>
<gene>
    <name evidence="7" type="ORF">GCM10011506_11670</name>
</gene>
<dbReference type="Proteomes" id="UP000636010">
    <property type="component" value="Unassembled WGS sequence"/>
</dbReference>
<feature type="domain" description="Novel STAND NTPase 1" evidence="6">
    <location>
        <begin position="15"/>
        <end position="430"/>
    </location>
</feature>
<dbReference type="PROSITE" id="PS50294">
    <property type="entry name" value="WD_REPEATS_REGION"/>
    <property type="match status" value="2"/>
</dbReference>
<accession>A0ABQ1LQ32</accession>
<feature type="coiled-coil region" evidence="4">
    <location>
        <begin position="529"/>
        <end position="592"/>
    </location>
</feature>
<evidence type="ECO:0000256" key="4">
    <source>
        <dbReference type="SAM" id="Coils"/>
    </source>
</evidence>
<evidence type="ECO:0000256" key="5">
    <source>
        <dbReference type="SAM" id="Phobius"/>
    </source>
</evidence>
<feature type="repeat" description="WD" evidence="3">
    <location>
        <begin position="926"/>
        <end position="967"/>
    </location>
</feature>
<evidence type="ECO:0000313" key="7">
    <source>
        <dbReference type="EMBL" id="GGC27964.1"/>
    </source>
</evidence>
<dbReference type="RefSeq" id="WP_188461205.1">
    <property type="nucleotide sequence ID" value="NZ_BAABHU010000003.1"/>
</dbReference>
<feature type="transmembrane region" description="Helical" evidence="5">
    <location>
        <begin position="496"/>
        <end position="516"/>
    </location>
</feature>
<proteinExistence type="predicted"/>